<dbReference type="GO" id="GO:1901678">
    <property type="term" value="P:iron coordination entity transport"/>
    <property type="evidence" value="ECO:0007669"/>
    <property type="project" value="UniProtKB-ARBA"/>
</dbReference>
<keyword evidence="4" id="KW-0732">Signal</keyword>
<accession>A0A5D0WLT4</accession>
<evidence type="ECO:0000256" key="3">
    <source>
        <dbReference type="ARBA" id="ARBA00022448"/>
    </source>
</evidence>
<gene>
    <name evidence="7" type="ORF">FXB42_10660</name>
</gene>
<keyword evidence="5" id="KW-0812">Transmembrane</keyword>
<keyword evidence="5" id="KW-0472">Membrane</keyword>
<comment type="subcellular location">
    <subcellularLocation>
        <location evidence="1">Cell envelope</location>
    </subcellularLocation>
</comment>
<dbReference type="Gene3D" id="3.40.50.1980">
    <property type="entry name" value="Nitrogenase molybdenum iron protein domain"/>
    <property type="match status" value="2"/>
</dbReference>
<dbReference type="Pfam" id="PF01497">
    <property type="entry name" value="Peripla_BP_2"/>
    <property type="match status" value="1"/>
</dbReference>
<dbReference type="EMBL" id="VSLA01000024">
    <property type="protein sequence ID" value="TYC84788.1"/>
    <property type="molecule type" value="Genomic_DNA"/>
</dbReference>
<evidence type="ECO:0000256" key="5">
    <source>
        <dbReference type="SAM" id="Phobius"/>
    </source>
</evidence>
<dbReference type="SUPFAM" id="SSF53807">
    <property type="entry name" value="Helical backbone' metal receptor"/>
    <property type="match status" value="1"/>
</dbReference>
<feature type="transmembrane region" description="Helical" evidence="5">
    <location>
        <begin position="47"/>
        <end position="63"/>
    </location>
</feature>
<name>A0A5D0WLT4_9FIRM</name>
<reference evidence="7 8" key="1">
    <citation type="submission" date="2019-08" db="EMBL/GenBank/DDBJ databases">
        <title>Isolation and enrichment of carboxydotrophic bacteria from anaerobic sludge for the production of bio-based chemicals from syngas.</title>
        <authorList>
            <person name="Antares A.L."/>
            <person name="Moreira J."/>
            <person name="Diender M."/>
            <person name="Parshina S.N."/>
            <person name="Stams A.J.M."/>
            <person name="Alves M."/>
            <person name="Alves J.I."/>
            <person name="Sousa D.Z."/>
        </authorList>
    </citation>
    <scope>NUCLEOTIDE SEQUENCE [LARGE SCALE GENOMIC DNA]</scope>
    <source>
        <strain evidence="7 8">JM</strain>
    </source>
</reference>
<comment type="similarity">
    <text evidence="2">Belongs to the bacterial solute-binding protein 8 family.</text>
</comment>
<evidence type="ECO:0000256" key="4">
    <source>
        <dbReference type="ARBA" id="ARBA00022729"/>
    </source>
</evidence>
<dbReference type="AlphaFoldDB" id="A0A5D0WLT4"/>
<dbReference type="InterPro" id="IPR002491">
    <property type="entry name" value="ABC_transptr_periplasmic_BD"/>
</dbReference>
<dbReference type="PANTHER" id="PTHR30532:SF1">
    <property type="entry name" value="IRON(3+)-HYDROXAMATE-BINDING PROTEIN FHUD"/>
    <property type="match status" value="1"/>
</dbReference>
<protein>
    <submittedName>
        <fullName evidence="7">ABC transporter substrate-binding protein</fullName>
    </submittedName>
</protein>
<evidence type="ECO:0000256" key="2">
    <source>
        <dbReference type="ARBA" id="ARBA00008814"/>
    </source>
</evidence>
<dbReference type="GO" id="GO:0030288">
    <property type="term" value="C:outer membrane-bounded periplasmic space"/>
    <property type="evidence" value="ECO:0007669"/>
    <property type="project" value="TreeGrafter"/>
</dbReference>
<evidence type="ECO:0000256" key="1">
    <source>
        <dbReference type="ARBA" id="ARBA00004196"/>
    </source>
</evidence>
<keyword evidence="5" id="KW-1133">Transmembrane helix</keyword>
<proteinExistence type="inferred from homology"/>
<sequence>MMSLKSRQRYVGFIPCKNRLLFLKAVASVAGDYINIRILRRKEMKKLLVLLTVTALMVTMLAGCSQSSAKEEAVTEKNAVVTDELGREVTIPENPQRILCLVSSAMNAMYNLGLEPIGKVEEYKISETGMALPSVGQAQAINMEAVYELKPDLIIASSRYHAALEEELEKSGAVVYFFDPDAVGEISVVDITGYFGKILNREAEGDAYVQKVMDQAAEIKTKVAATGLKTGIMLQTGDSIMAAQTGTAYGAMMIMMGLENVVPDDLPNAKKSPLVAFDAEAIAAANPDVIYLIAQSNDPEAGKQMKQSFMQDEKWAELSAVKNKNVVVLPFKANPNRVTPEEMLTLTANALLEKAQ</sequence>
<evidence type="ECO:0000313" key="7">
    <source>
        <dbReference type="EMBL" id="TYC84788.1"/>
    </source>
</evidence>
<dbReference type="InterPro" id="IPR051313">
    <property type="entry name" value="Bact_iron-sidero_bind"/>
</dbReference>
<evidence type="ECO:0000259" key="6">
    <source>
        <dbReference type="PROSITE" id="PS50983"/>
    </source>
</evidence>
<feature type="domain" description="Fe/B12 periplasmic-binding" evidence="6">
    <location>
        <begin position="97"/>
        <end position="356"/>
    </location>
</feature>
<organism evidence="7 8">
    <name type="scientific">Acetobacterium wieringae</name>
    <dbReference type="NCBI Taxonomy" id="52694"/>
    <lineage>
        <taxon>Bacteria</taxon>
        <taxon>Bacillati</taxon>
        <taxon>Bacillota</taxon>
        <taxon>Clostridia</taxon>
        <taxon>Eubacteriales</taxon>
        <taxon>Eubacteriaceae</taxon>
        <taxon>Acetobacterium</taxon>
    </lineage>
</organism>
<comment type="caution">
    <text evidence="7">The sequence shown here is derived from an EMBL/GenBank/DDBJ whole genome shotgun (WGS) entry which is preliminary data.</text>
</comment>
<keyword evidence="3" id="KW-0813">Transport</keyword>
<evidence type="ECO:0000313" key="8">
    <source>
        <dbReference type="Proteomes" id="UP000322619"/>
    </source>
</evidence>
<dbReference type="Proteomes" id="UP000322619">
    <property type="component" value="Unassembled WGS sequence"/>
</dbReference>
<dbReference type="PANTHER" id="PTHR30532">
    <property type="entry name" value="IRON III DICITRATE-BINDING PERIPLASMIC PROTEIN"/>
    <property type="match status" value="1"/>
</dbReference>
<dbReference type="PROSITE" id="PS50983">
    <property type="entry name" value="FE_B12_PBP"/>
    <property type="match status" value="1"/>
</dbReference>